<evidence type="ECO:0000256" key="5">
    <source>
        <dbReference type="ARBA" id="ARBA00022826"/>
    </source>
</evidence>
<dbReference type="Pfam" id="PF03493">
    <property type="entry name" value="BK_channel_a"/>
    <property type="match status" value="1"/>
</dbReference>
<reference evidence="15" key="1">
    <citation type="journal article" date="2023" name="Mol. Biol. Evol.">
        <title>Third-Generation Sequencing Reveals the Adaptive Role of the Epigenome in Three Deep-Sea Polychaetes.</title>
        <authorList>
            <person name="Perez M."/>
            <person name="Aroh O."/>
            <person name="Sun Y."/>
            <person name="Lan Y."/>
            <person name="Juniper S.K."/>
            <person name="Young C.R."/>
            <person name="Angers B."/>
            <person name="Qian P.Y."/>
        </authorList>
    </citation>
    <scope>NUCLEOTIDE SEQUENCE</scope>
    <source>
        <strain evidence="15">P08H-3</strain>
    </source>
</reference>
<dbReference type="Proteomes" id="UP001208570">
    <property type="component" value="Unassembled WGS sequence"/>
</dbReference>
<evidence type="ECO:0000256" key="6">
    <source>
        <dbReference type="ARBA" id="ARBA00022958"/>
    </source>
</evidence>
<dbReference type="FunFam" id="3.40.50.720:FF:000034">
    <property type="entry name" value="Potassium channel subfamily T member 1"/>
    <property type="match status" value="1"/>
</dbReference>
<dbReference type="EMBL" id="JAODUP010000059">
    <property type="protein sequence ID" value="KAK2164758.1"/>
    <property type="molecule type" value="Genomic_DNA"/>
</dbReference>
<dbReference type="Pfam" id="PF07885">
    <property type="entry name" value="Ion_trans_2"/>
    <property type="match status" value="1"/>
</dbReference>
<gene>
    <name evidence="15" type="ORF">LSH36_59g06011</name>
</gene>
<feature type="region of interest" description="Disordered" evidence="12">
    <location>
        <begin position="1186"/>
        <end position="1219"/>
    </location>
</feature>
<keyword evidence="3" id="KW-0633">Potassium transport</keyword>
<keyword evidence="2" id="KW-0813">Transport</keyword>
<evidence type="ECO:0000256" key="2">
    <source>
        <dbReference type="ARBA" id="ARBA00022448"/>
    </source>
</evidence>
<organism evidence="15 16">
    <name type="scientific">Paralvinella palmiformis</name>
    <dbReference type="NCBI Taxonomy" id="53620"/>
    <lineage>
        <taxon>Eukaryota</taxon>
        <taxon>Metazoa</taxon>
        <taxon>Spiralia</taxon>
        <taxon>Lophotrochozoa</taxon>
        <taxon>Annelida</taxon>
        <taxon>Polychaeta</taxon>
        <taxon>Sedentaria</taxon>
        <taxon>Canalipalpata</taxon>
        <taxon>Terebellida</taxon>
        <taxon>Terebelliformia</taxon>
        <taxon>Alvinellidae</taxon>
        <taxon>Paralvinella</taxon>
    </lineage>
</organism>
<keyword evidence="10" id="KW-0407">Ion channel</keyword>
<keyword evidence="16" id="KW-1185">Reference proteome</keyword>
<feature type="transmembrane region" description="Helical" evidence="13">
    <location>
        <begin position="104"/>
        <end position="123"/>
    </location>
</feature>
<evidence type="ECO:0000259" key="14">
    <source>
        <dbReference type="PROSITE" id="PS51201"/>
    </source>
</evidence>
<evidence type="ECO:0000256" key="12">
    <source>
        <dbReference type="SAM" id="MobiDB-lite"/>
    </source>
</evidence>
<feature type="transmembrane region" description="Helical" evidence="13">
    <location>
        <begin position="162"/>
        <end position="186"/>
    </location>
</feature>
<dbReference type="Gene3D" id="3.40.50.720">
    <property type="entry name" value="NAD(P)-binding Rossmann-like Domain"/>
    <property type="match status" value="2"/>
</dbReference>
<keyword evidence="6" id="KW-0630">Potassium</keyword>
<evidence type="ECO:0000256" key="1">
    <source>
        <dbReference type="ARBA" id="ARBA00004141"/>
    </source>
</evidence>
<dbReference type="InterPro" id="IPR003929">
    <property type="entry name" value="K_chnl_BK_asu"/>
</dbReference>
<dbReference type="Gene3D" id="1.10.287.70">
    <property type="match status" value="1"/>
</dbReference>
<keyword evidence="7 13" id="KW-1133">Transmembrane helix</keyword>
<keyword evidence="8" id="KW-0406">Ion transport</keyword>
<dbReference type="SUPFAM" id="SSF81324">
    <property type="entry name" value="Voltage-gated potassium channels"/>
    <property type="match status" value="1"/>
</dbReference>
<feature type="transmembrane region" description="Helical" evidence="13">
    <location>
        <begin position="285"/>
        <end position="305"/>
    </location>
</feature>
<dbReference type="GO" id="GO:0015271">
    <property type="term" value="F:outward rectifier potassium channel activity"/>
    <property type="evidence" value="ECO:0007669"/>
    <property type="project" value="TreeGrafter"/>
</dbReference>
<evidence type="ECO:0000256" key="3">
    <source>
        <dbReference type="ARBA" id="ARBA00022538"/>
    </source>
</evidence>
<comment type="catalytic activity">
    <reaction evidence="11">
        <text>K(+)(in) = K(+)(out)</text>
        <dbReference type="Rhea" id="RHEA:29463"/>
        <dbReference type="ChEBI" id="CHEBI:29103"/>
    </reaction>
</comment>
<dbReference type="PANTHER" id="PTHR10027">
    <property type="entry name" value="CALCIUM-ACTIVATED POTASSIUM CHANNEL ALPHA CHAIN"/>
    <property type="match status" value="1"/>
</dbReference>
<feature type="transmembrane region" description="Helical" evidence="13">
    <location>
        <begin position="198"/>
        <end position="215"/>
    </location>
</feature>
<evidence type="ECO:0000256" key="9">
    <source>
        <dbReference type="ARBA" id="ARBA00023136"/>
    </source>
</evidence>
<dbReference type="InterPro" id="IPR047871">
    <property type="entry name" value="K_chnl_Slo-like"/>
</dbReference>
<dbReference type="InterPro" id="IPR013099">
    <property type="entry name" value="K_chnl_dom"/>
</dbReference>
<dbReference type="GO" id="GO:0005228">
    <property type="term" value="F:intracellular sodium-activated potassium channel activity"/>
    <property type="evidence" value="ECO:0007669"/>
    <property type="project" value="TreeGrafter"/>
</dbReference>
<feature type="domain" description="RCK N-terminal" evidence="14">
    <location>
        <begin position="359"/>
        <end position="495"/>
    </location>
</feature>
<dbReference type="FunFam" id="1.10.287.70:FF:000137">
    <property type="entry name" value="Slowpoke 2, isoform E"/>
    <property type="match status" value="1"/>
</dbReference>
<dbReference type="PROSITE" id="PS51201">
    <property type="entry name" value="RCK_N"/>
    <property type="match status" value="1"/>
</dbReference>
<protein>
    <recommendedName>
        <fullName evidence="14">RCK N-terminal domain-containing protein</fullName>
    </recommendedName>
</protein>
<evidence type="ECO:0000256" key="8">
    <source>
        <dbReference type="ARBA" id="ARBA00023065"/>
    </source>
</evidence>
<keyword evidence="9 13" id="KW-0472">Membrane</keyword>
<evidence type="ECO:0000256" key="4">
    <source>
        <dbReference type="ARBA" id="ARBA00022692"/>
    </source>
</evidence>
<feature type="transmembrane region" description="Helical" evidence="13">
    <location>
        <begin position="258"/>
        <end position="279"/>
    </location>
</feature>
<accession>A0AAD9K5Y0</accession>
<dbReference type="AlphaFoldDB" id="A0AAD9K5Y0"/>
<sequence length="1230" mass="139989">MFVILRWPFRMAPTRIRGRHWLEWNGCHGNVENNERSSSYGDDFLLDNNNMADESKVITPGYNQDNIPPPPQVRVEFFTNEKSFKERLQLYFIKNQRSSLRIRIFNLFIKLLSCIFYLVRVLLEDHSLAPYENCFGFEPRNENVTSTNLRWEEIICVDRAEWLWGVQVTVAIISLMETLLVTYLGYKGNILQQIVSPVFVLEIINTVPFIVTIFYSPSRQIFIPVFLNCWLAKSALENMLNDLHRAMQMSQSALSQQLIMLSATISCLVFTSVCGIQHIQRGSNLHFTMFDSLWCVIVTFSTVGYGDIYPDIWPSKLFMMLLIAAAFIVVPTQFEQLAYTWMERKKQGGTYSSHRAQNEKHVVCIATVLHADSIMDFLNEFYAHPKLQDYYVVLLSPSELDSTMKMLLQVPIWAARVIYIQGSALKDCDLSRCRVQDAFGCFLIAARNYTDKTAADQHTILRSWAVKDFAPACPQYLQIFRPENKIHVQFAEHIVCEDEFKYALLANNCMCPGISTLVTLLLHTSRGTEGNTSDEEWMRLYGRCSGNEIYHIKLCESRFFGEYKGKSFTYASFHSHRKYGVTLVGIRQDIRGATIQLNPGPRHHMKASDTCFYLSITKEENSAFVLARRNNVIEKDAKMMSSNINPAASSSYSKVASMIASVGSIALELQHQQPLHKQVQKTCSTTSNILEVPGASERRSTNQRRPSIMPVLANLNGSSAELQYVQDEEQRMGTDTDIDTNIDTSNQPEPDYITGCPPVTPYIGTSRTLCHLLRKKRALCCLKLLQPCAHCGHKHACDYKWPTRAILAAADYASNGLYNFIVPLRSHYRSKYSLKPIVLLLEREPDQTFLETISYFPLVYYMIGSIENLDDVLKAGINLADNFIVVNKESSNANLEDTLADCNTIVAVQTIFRLFPTANIITELSQSSNMRFMQFRAKDHYAISLSKIEKKEKERGSHLYYMFRLPFAAGNVFSASMLDTLLYQVFVKDYLITFIRLLLGIDQALGSGHLSCTKLTASDLWIRTYGRLYQKLCSTTCEIPIGIYRTVDQSAIHSNATERHLRKRSRLVRKVLRNGRNSSTMTDYECVPDPVSFNMMNEDQVSAPQEDQEIIQNIESHMVTLGMPFKDYGIGSVNRHTISFVIINPNYDLPIQENDIIYLIRPSSLSPKPTPLTDKRQQALRVLETDDEDFTDEAAMAGDSNPQTPTLVINDDDDDDTDDADAVTIDLAVA</sequence>
<evidence type="ECO:0000256" key="7">
    <source>
        <dbReference type="ARBA" id="ARBA00022989"/>
    </source>
</evidence>
<dbReference type="GO" id="GO:0005886">
    <property type="term" value="C:plasma membrane"/>
    <property type="evidence" value="ECO:0007669"/>
    <property type="project" value="TreeGrafter"/>
</dbReference>
<evidence type="ECO:0000256" key="13">
    <source>
        <dbReference type="SAM" id="Phobius"/>
    </source>
</evidence>
<proteinExistence type="predicted"/>
<dbReference type="PANTHER" id="PTHR10027:SF10">
    <property type="entry name" value="SLOWPOKE 2, ISOFORM D"/>
    <property type="match status" value="1"/>
</dbReference>
<keyword evidence="5" id="KW-0631">Potassium channel</keyword>
<dbReference type="InterPro" id="IPR003148">
    <property type="entry name" value="RCK_N"/>
</dbReference>
<evidence type="ECO:0000256" key="11">
    <source>
        <dbReference type="ARBA" id="ARBA00034430"/>
    </source>
</evidence>
<dbReference type="Pfam" id="PF22614">
    <property type="entry name" value="Slo-like_RCK"/>
    <property type="match status" value="2"/>
</dbReference>
<evidence type="ECO:0000256" key="10">
    <source>
        <dbReference type="ARBA" id="ARBA00023303"/>
    </source>
</evidence>
<feature type="compositionally biased region" description="Acidic residues" evidence="12">
    <location>
        <begin position="1210"/>
        <end position="1219"/>
    </location>
</feature>
<evidence type="ECO:0000313" key="16">
    <source>
        <dbReference type="Proteomes" id="UP001208570"/>
    </source>
</evidence>
<comment type="caution">
    <text evidence="15">The sequence shown here is derived from an EMBL/GenBank/DDBJ whole genome shotgun (WGS) entry which is preliminary data.</text>
</comment>
<keyword evidence="4 13" id="KW-0812">Transmembrane</keyword>
<dbReference type="FunFam" id="3.40.50.720:FF:000011">
    <property type="entry name" value="Potassium channel subfamily T member 1"/>
    <property type="match status" value="1"/>
</dbReference>
<evidence type="ECO:0000313" key="15">
    <source>
        <dbReference type="EMBL" id="KAK2164758.1"/>
    </source>
</evidence>
<name>A0AAD9K5Y0_9ANNE</name>
<comment type="subcellular location">
    <subcellularLocation>
        <location evidence="1">Membrane</location>
        <topology evidence="1">Multi-pass membrane protein</topology>
    </subcellularLocation>
</comment>